<feature type="compositionally biased region" description="Basic residues" evidence="1">
    <location>
        <begin position="203"/>
        <end position="212"/>
    </location>
</feature>
<keyword evidence="4" id="KW-1185">Reference proteome</keyword>
<dbReference type="InterPro" id="IPR029314">
    <property type="entry name" value="FANCI_S4"/>
</dbReference>
<feature type="region of interest" description="Disordered" evidence="1">
    <location>
        <begin position="178"/>
        <end position="224"/>
    </location>
</feature>
<dbReference type="Proteomes" id="UP000094527">
    <property type="component" value="Unassembled WGS sequence"/>
</dbReference>
<evidence type="ECO:0000313" key="4">
    <source>
        <dbReference type="Proteomes" id="UP000094527"/>
    </source>
</evidence>
<evidence type="ECO:0000313" key="3">
    <source>
        <dbReference type="EMBL" id="ODM92714.1"/>
    </source>
</evidence>
<accession>A0A1D2MIS9</accession>
<dbReference type="InterPro" id="IPR026171">
    <property type="entry name" value="FANCI"/>
</dbReference>
<dbReference type="OrthoDB" id="195089at2759"/>
<dbReference type="GO" id="GO:0070182">
    <property type="term" value="F:DNA polymerase binding"/>
    <property type="evidence" value="ECO:0007669"/>
    <property type="project" value="TreeGrafter"/>
</dbReference>
<dbReference type="AlphaFoldDB" id="A0A1D2MIS9"/>
<protein>
    <submittedName>
        <fullName evidence="3">Fanconi anemia group I protein</fullName>
    </submittedName>
</protein>
<proteinExistence type="predicted"/>
<dbReference type="EMBL" id="LJIJ01001169">
    <property type="protein sequence ID" value="ODM92714.1"/>
    <property type="molecule type" value="Genomic_DNA"/>
</dbReference>
<feature type="domain" description="FANCI solenoid 4" evidence="2">
    <location>
        <begin position="5"/>
        <end position="168"/>
    </location>
</feature>
<reference evidence="3 4" key="1">
    <citation type="journal article" date="2016" name="Genome Biol. Evol.">
        <title>Gene Family Evolution Reflects Adaptation to Soil Environmental Stressors in the Genome of the Collembolan Orchesella cincta.</title>
        <authorList>
            <person name="Faddeeva-Vakhrusheva A."/>
            <person name="Derks M.F."/>
            <person name="Anvar S.Y."/>
            <person name="Agamennone V."/>
            <person name="Suring W."/>
            <person name="Smit S."/>
            <person name="van Straalen N.M."/>
            <person name="Roelofs D."/>
        </authorList>
    </citation>
    <scope>NUCLEOTIDE SEQUENCE [LARGE SCALE GENOMIC DNA]</scope>
    <source>
        <tissue evidence="3">Mixed pool</tissue>
    </source>
</reference>
<evidence type="ECO:0000256" key="1">
    <source>
        <dbReference type="SAM" id="MobiDB-lite"/>
    </source>
</evidence>
<sequence length="224" mass="25415">MLQIFNQVLTVASELAISAFPAQLCSTTVLKVVPMIFMVMSGFVEYFMELSKTKADFSIKGFSVPVSRIGKEFKVIVEGMIQHIEQVQRTYAEEETKKNKSKKVPNAVKAQLMKDKKLIPNMVYSIEKYDQQIISLSNKKKDQRGTRLLVGMKLSTARDFKIDAGKLTEALSDRRVVQEMTTVPDEETRMKPDDVPVPAPGSRLRKGRKRKPASKDESHEEEED</sequence>
<organism evidence="3 4">
    <name type="scientific">Orchesella cincta</name>
    <name type="common">Springtail</name>
    <name type="synonym">Podura cincta</name>
    <dbReference type="NCBI Taxonomy" id="48709"/>
    <lineage>
        <taxon>Eukaryota</taxon>
        <taxon>Metazoa</taxon>
        <taxon>Ecdysozoa</taxon>
        <taxon>Arthropoda</taxon>
        <taxon>Hexapoda</taxon>
        <taxon>Collembola</taxon>
        <taxon>Entomobryomorpha</taxon>
        <taxon>Entomobryoidea</taxon>
        <taxon>Orchesellidae</taxon>
        <taxon>Orchesellinae</taxon>
        <taxon>Orchesella</taxon>
    </lineage>
</organism>
<dbReference type="GO" id="GO:0006281">
    <property type="term" value="P:DNA repair"/>
    <property type="evidence" value="ECO:0007669"/>
    <property type="project" value="InterPro"/>
</dbReference>
<comment type="caution">
    <text evidence="3">The sequence shown here is derived from an EMBL/GenBank/DDBJ whole genome shotgun (WGS) entry which is preliminary data.</text>
</comment>
<dbReference type="PANTHER" id="PTHR21818">
    <property type="entry name" value="BC025462 PROTEIN"/>
    <property type="match status" value="1"/>
</dbReference>
<evidence type="ECO:0000259" key="2">
    <source>
        <dbReference type="Pfam" id="PF14678"/>
    </source>
</evidence>
<dbReference type="PANTHER" id="PTHR21818:SF0">
    <property type="entry name" value="FANCONI ANEMIA GROUP I PROTEIN"/>
    <property type="match status" value="1"/>
</dbReference>
<dbReference type="STRING" id="48709.A0A1D2MIS9"/>
<name>A0A1D2MIS9_ORCCI</name>
<gene>
    <name evidence="3" type="ORF">Ocin01_13972</name>
</gene>
<dbReference type="OMA" id="MAFHELT"/>
<dbReference type="Pfam" id="PF14678">
    <property type="entry name" value="FANCI_S4"/>
    <property type="match status" value="1"/>
</dbReference>